<evidence type="ECO:0000256" key="2">
    <source>
        <dbReference type="ARBA" id="ARBA00022723"/>
    </source>
</evidence>
<dbReference type="Gene3D" id="1.10.760.10">
    <property type="entry name" value="Cytochrome c-like domain"/>
    <property type="match status" value="1"/>
</dbReference>
<evidence type="ECO:0000259" key="6">
    <source>
        <dbReference type="PROSITE" id="PS51007"/>
    </source>
</evidence>
<keyword evidence="2 4" id="KW-0479">Metal-binding</keyword>
<evidence type="ECO:0000313" key="8">
    <source>
        <dbReference type="Proteomes" id="UP000037931"/>
    </source>
</evidence>
<dbReference type="STRING" id="50340.PF66_06009"/>
<dbReference type="GO" id="GO:0046872">
    <property type="term" value="F:metal ion binding"/>
    <property type="evidence" value="ECO:0007669"/>
    <property type="project" value="UniProtKB-KW"/>
</dbReference>
<reference evidence="7 8" key="1">
    <citation type="journal article" date="2015" name="PLoS ONE">
        <title>Rice-Infecting Pseudomonas Genomes Are Highly Accessorized and Harbor Multiple Putative Virulence Mechanisms to Cause Sheath Brown Rot.</title>
        <authorList>
            <person name="Quibod I.L."/>
            <person name="Grande G."/>
            <person name="Oreiro E.G."/>
            <person name="Borja F.N."/>
            <person name="Dossa G.S."/>
            <person name="Mauleon R."/>
            <person name="Cruz C.V."/>
            <person name="Oliva R."/>
        </authorList>
    </citation>
    <scope>NUCLEOTIDE SEQUENCE [LARGE SCALE GENOMIC DNA]</scope>
    <source>
        <strain evidence="7 8">IRRI 6609</strain>
    </source>
</reference>
<dbReference type="PANTHER" id="PTHR30600">
    <property type="entry name" value="CYTOCHROME C PEROXIDASE-RELATED"/>
    <property type="match status" value="1"/>
</dbReference>
<dbReference type="GO" id="GO:0009055">
    <property type="term" value="F:electron transfer activity"/>
    <property type="evidence" value="ECO:0007669"/>
    <property type="project" value="InterPro"/>
</dbReference>
<keyword evidence="5" id="KW-0812">Transmembrane</keyword>
<feature type="transmembrane region" description="Helical" evidence="5">
    <location>
        <begin position="12"/>
        <end position="34"/>
    </location>
</feature>
<dbReference type="SUPFAM" id="SSF46626">
    <property type="entry name" value="Cytochrome c"/>
    <property type="match status" value="1"/>
</dbReference>
<dbReference type="OrthoDB" id="417271at2"/>
<feature type="transmembrane region" description="Helical" evidence="5">
    <location>
        <begin position="106"/>
        <end position="124"/>
    </location>
</feature>
<dbReference type="Pfam" id="PF21419">
    <property type="entry name" value="RoxA-like_Cyt-c"/>
    <property type="match status" value="1"/>
</dbReference>
<dbReference type="Proteomes" id="UP000037931">
    <property type="component" value="Unassembled WGS sequence"/>
</dbReference>
<feature type="domain" description="Cytochrome c" evidence="6">
    <location>
        <begin position="453"/>
        <end position="623"/>
    </location>
</feature>
<proteinExistence type="predicted"/>
<dbReference type="InterPro" id="IPR009056">
    <property type="entry name" value="Cyt_c-like_dom"/>
</dbReference>
<dbReference type="RefSeq" id="WP_054058077.1">
    <property type="nucleotide sequence ID" value="NZ_JAQMZR010000039.1"/>
</dbReference>
<feature type="transmembrane region" description="Helical" evidence="5">
    <location>
        <begin position="157"/>
        <end position="175"/>
    </location>
</feature>
<keyword evidence="5" id="KW-0472">Membrane</keyword>
<keyword evidence="3 4" id="KW-0408">Iron</keyword>
<feature type="transmembrane region" description="Helical" evidence="5">
    <location>
        <begin position="46"/>
        <end position="63"/>
    </location>
</feature>
<evidence type="ECO:0000256" key="5">
    <source>
        <dbReference type="SAM" id="Phobius"/>
    </source>
</evidence>
<comment type="caution">
    <text evidence="7">The sequence shown here is derived from an EMBL/GenBank/DDBJ whole genome shotgun (WGS) entry which is preliminary data.</text>
</comment>
<dbReference type="GO" id="GO:0004130">
    <property type="term" value="F:cytochrome-c peroxidase activity"/>
    <property type="evidence" value="ECO:0007669"/>
    <property type="project" value="TreeGrafter"/>
</dbReference>
<evidence type="ECO:0000313" key="7">
    <source>
        <dbReference type="EMBL" id="KPA87379.1"/>
    </source>
</evidence>
<keyword evidence="5" id="KW-1133">Transmembrane helix</keyword>
<protein>
    <recommendedName>
        <fullName evidence="6">Cytochrome c domain-containing protein</fullName>
    </recommendedName>
</protein>
<dbReference type="InterPro" id="IPR036909">
    <property type="entry name" value="Cyt_c-like_dom_sf"/>
</dbReference>
<feature type="transmembrane region" description="Helical" evidence="5">
    <location>
        <begin position="75"/>
        <end position="94"/>
    </location>
</feature>
<dbReference type="InterPro" id="IPR051395">
    <property type="entry name" value="Cytochrome_c_Peroxidase/MauG"/>
</dbReference>
<dbReference type="EMBL" id="JSYZ01000030">
    <property type="protein sequence ID" value="KPA87379.1"/>
    <property type="molecule type" value="Genomic_DNA"/>
</dbReference>
<dbReference type="AlphaFoldDB" id="A0A0N0E182"/>
<evidence type="ECO:0000256" key="3">
    <source>
        <dbReference type="ARBA" id="ARBA00023004"/>
    </source>
</evidence>
<dbReference type="PANTHER" id="PTHR30600:SF9">
    <property type="entry name" value="BLR7738 PROTEIN"/>
    <property type="match status" value="1"/>
</dbReference>
<name>A0A0N0E182_9PSED</name>
<dbReference type="PROSITE" id="PS51007">
    <property type="entry name" value="CYTC"/>
    <property type="match status" value="1"/>
</dbReference>
<accession>A0A0N0E182</accession>
<gene>
    <name evidence="7" type="ORF">PF66_06009</name>
</gene>
<evidence type="ECO:0000256" key="4">
    <source>
        <dbReference type="PROSITE-ProRule" id="PRU00433"/>
    </source>
</evidence>
<dbReference type="PATRIC" id="fig|50340.43.peg.4245"/>
<dbReference type="GO" id="GO:0020037">
    <property type="term" value="F:heme binding"/>
    <property type="evidence" value="ECO:0007669"/>
    <property type="project" value="InterPro"/>
</dbReference>
<keyword evidence="8" id="KW-1185">Reference proteome</keyword>
<keyword evidence="1 4" id="KW-0349">Heme</keyword>
<sequence>MDNYIRWYQRFIWLGIVMNMVFALPALFAPALLTSVVGLPPVLSDPWLENAGMLLVGISLFYMPSGFNARRFPINSWLCVLSRLIAVAFWIYLIQTSTTPSVFVPMLYGDLSMFLLLGITLYLGSPPATRPWALLVDGWHAWCHGWAVRWQRHSFRVGLLVTLLVLGFIGYQTWYNMLRVVPEEKFAADEDHFKYAAIGLGIEARIPYYLFSVLPQMCPEKMPRPGGGWESFGFLYENGRDLPIGMAKRQIGYPTVEPNCALCHTGSYRAAADDVARPLATAPANTLQLQAFQWFAYDCASDPKFTADAVMAAINAKFQLGFFEKLYNRYLIIPMAKSALLKQKQGYAWQKLRPAQGPGRTDTFNPTKMVVFGFPDDSTIGTVDLPQIWNQKPRESLYLHWDGNNNNIHERNYAAAMAVGATPQSVLPESFNRVTNWLLGTRPPAWPFALDQARVAQGKPLWASNCAGCHEFGKADTGQVTVPIDTLGTDPHRLNSFTTGLVQAFHGFKKPPFDFGAYRKTQSYSNTPTDGIWMRAPYLHNGSVPSLWDLLQTPDKRPVTFSTGSDVYDPVKVGFVTSGPQVQAPTYFKYDTRLEGNHNGGHLYGTQLTDAEKWALIEFMKTL</sequence>
<evidence type="ECO:0000256" key="1">
    <source>
        <dbReference type="ARBA" id="ARBA00022617"/>
    </source>
</evidence>
<organism evidence="7 8">
    <name type="scientific">Pseudomonas asplenii</name>
    <dbReference type="NCBI Taxonomy" id="53407"/>
    <lineage>
        <taxon>Bacteria</taxon>
        <taxon>Pseudomonadati</taxon>
        <taxon>Pseudomonadota</taxon>
        <taxon>Gammaproteobacteria</taxon>
        <taxon>Pseudomonadales</taxon>
        <taxon>Pseudomonadaceae</taxon>
        <taxon>Pseudomonas</taxon>
    </lineage>
</organism>